<accession>A0AAD6ZL19</accession>
<sequence>MLGERKWYLIKTHSHPDLFLCASTSSPSPTLDLVLCAIQSTLPIPRGTDRSRKSRFRSESLVLVANSKSHRAATLPERELELCRLPLGACLRANGLWTIKRWRQTAHPLPRPPLPRYQSPAPPYPLRTLEQCKPEPGAPAAHILHAEITTVSCLDYRLLIRRRRHDGDAQLRAYSAPSDRSCTSFAPATSRVAQRVRLSTAAFTLLRTALAARVRQSSLAPPRAA</sequence>
<proteinExistence type="predicted"/>
<comment type="caution">
    <text evidence="1">The sequence shown here is derived from an EMBL/GenBank/DDBJ whole genome shotgun (WGS) entry which is preliminary data.</text>
</comment>
<dbReference type="AlphaFoldDB" id="A0AAD6ZL19"/>
<dbReference type="EMBL" id="JARIHO010000041">
    <property type="protein sequence ID" value="KAJ7327571.1"/>
    <property type="molecule type" value="Genomic_DNA"/>
</dbReference>
<reference evidence="1" key="1">
    <citation type="submission" date="2023-03" db="EMBL/GenBank/DDBJ databases">
        <title>Massive genome expansion in bonnet fungi (Mycena s.s.) driven by repeated elements and novel gene families across ecological guilds.</title>
        <authorList>
            <consortium name="Lawrence Berkeley National Laboratory"/>
            <person name="Harder C.B."/>
            <person name="Miyauchi S."/>
            <person name="Viragh M."/>
            <person name="Kuo A."/>
            <person name="Thoen E."/>
            <person name="Andreopoulos B."/>
            <person name="Lu D."/>
            <person name="Skrede I."/>
            <person name="Drula E."/>
            <person name="Henrissat B."/>
            <person name="Morin E."/>
            <person name="Kohler A."/>
            <person name="Barry K."/>
            <person name="LaButti K."/>
            <person name="Morin E."/>
            <person name="Salamov A."/>
            <person name="Lipzen A."/>
            <person name="Mereny Z."/>
            <person name="Hegedus B."/>
            <person name="Baldrian P."/>
            <person name="Stursova M."/>
            <person name="Weitz H."/>
            <person name="Taylor A."/>
            <person name="Grigoriev I.V."/>
            <person name="Nagy L.G."/>
            <person name="Martin F."/>
            <person name="Kauserud H."/>
        </authorList>
    </citation>
    <scope>NUCLEOTIDE SEQUENCE</scope>
    <source>
        <strain evidence="1">CBHHK002</strain>
    </source>
</reference>
<protein>
    <submittedName>
        <fullName evidence="1">Uncharacterized protein</fullName>
    </submittedName>
</protein>
<keyword evidence="2" id="KW-1185">Reference proteome</keyword>
<organism evidence="1 2">
    <name type="scientific">Mycena albidolilacea</name>
    <dbReference type="NCBI Taxonomy" id="1033008"/>
    <lineage>
        <taxon>Eukaryota</taxon>
        <taxon>Fungi</taxon>
        <taxon>Dikarya</taxon>
        <taxon>Basidiomycota</taxon>
        <taxon>Agaricomycotina</taxon>
        <taxon>Agaricomycetes</taxon>
        <taxon>Agaricomycetidae</taxon>
        <taxon>Agaricales</taxon>
        <taxon>Marasmiineae</taxon>
        <taxon>Mycenaceae</taxon>
        <taxon>Mycena</taxon>
    </lineage>
</organism>
<dbReference type="Proteomes" id="UP001218218">
    <property type="component" value="Unassembled WGS sequence"/>
</dbReference>
<name>A0AAD6ZL19_9AGAR</name>
<evidence type="ECO:0000313" key="2">
    <source>
        <dbReference type="Proteomes" id="UP001218218"/>
    </source>
</evidence>
<evidence type="ECO:0000313" key="1">
    <source>
        <dbReference type="EMBL" id="KAJ7327571.1"/>
    </source>
</evidence>
<gene>
    <name evidence="1" type="ORF">DFH08DRAFT_967989</name>
</gene>